<evidence type="ECO:0000313" key="3">
    <source>
        <dbReference type="EMBL" id="KAK6510127.1"/>
    </source>
</evidence>
<accession>A0AAV9WMC6</accession>
<dbReference type="Pfam" id="PF24883">
    <property type="entry name" value="NPHP3_N"/>
    <property type="match status" value="1"/>
</dbReference>
<dbReference type="Gene3D" id="3.40.50.1580">
    <property type="entry name" value="Nucleoside phosphorylase domain"/>
    <property type="match status" value="1"/>
</dbReference>
<dbReference type="InterPro" id="IPR035994">
    <property type="entry name" value="Nucleoside_phosphorylase_sf"/>
</dbReference>
<gene>
    <name evidence="3" type="ORF">TWF481_004841</name>
</gene>
<feature type="domain" description="Nephrocystin 3-like N-terminal" evidence="2">
    <location>
        <begin position="363"/>
        <end position="472"/>
    </location>
</feature>
<dbReference type="GO" id="GO:0009116">
    <property type="term" value="P:nucleoside metabolic process"/>
    <property type="evidence" value="ECO:0007669"/>
    <property type="project" value="InterPro"/>
</dbReference>
<proteinExistence type="predicted"/>
<dbReference type="EMBL" id="JAVHJL010000002">
    <property type="protein sequence ID" value="KAK6510127.1"/>
    <property type="molecule type" value="Genomic_DNA"/>
</dbReference>
<reference evidence="3 4" key="1">
    <citation type="submission" date="2023-08" db="EMBL/GenBank/DDBJ databases">
        <authorList>
            <person name="Palmer J.M."/>
        </authorList>
    </citation>
    <scope>NUCLEOTIDE SEQUENCE [LARGE SCALE GENOMIC DNA]</scope>
    <source>
        <strain evidence="3 4">TWF481</strain>
    </source>
</reference>
<dbReference type="Gene3D" id="3.40.50.300">
    <property type="entry name" value="P-loop containing nucleotide triphosphate hydrolases"/>
    <property type="match status" value="1"/>
</dbReference>
<dbReference type="SUPFAM" id="SSF52540">
    <property type="entry name" value="P-loop containing nucleoside triphosphate hydrolases"/>
    <property type="match status" value="1"/>
</dbReference>
<comment type="caution">
    <text evidence="3">The sequence shown here is derived from an EMBL/GenBank/DDBJ whole genome shotgun (WGS) entry which is preliminary data.</text>
</comment>
<dbReference type="Proteomes" id="UP001370758">
    <property type="component" value="Unassembled WGS sequence"/>
</dbReference>
<protein>
    <recommendedName>
        <fullName evidence="2">Nephrocystin 3-like N-terminal domain-containing protein</fullName>
    </recommendedName>
</protein>
<keyword evidence="1" id="KW-0677">Repeat</keyword>
<keyword evidence="4" id="KW-1185">Reference proteome</keyword>
<dbReference type="GO" id="GO:0003824">
    <property type="term" value="F:catalytic activity"/>
    <property type="evidence" value="ECO:0007669"/>
    <property type="project" value="InterPro"/>
</dbReference>
<dbReference type="InterPro" id="IPR053137">
    <property type="entry name" value="NLR-like"/>
</dbReference>
<dbReference type="PANTHER" id="PTHR46082:SF11">
    <property type="entry name" value="AAA+ ATPASE DOMAIN-CONTAINING PROTEIN-RELATED"/>
    <property type="match status" value="1"/>
</dbReference>
<name>A0AAV9WMC6_9PEZI</name>
<evidence type="ECO:0000259" key="2">
    <source>
        <dbReference type="Pfam" id="PF24883"/>
    </source>
</evidence>
<dbReference type="SUPFAM" id="SSF53167">
    <property type="entry name" value="Purine and uridine phosphorylases"/>
    <property type="match status" value="1"/>
</dbReference>
<evidence type="ECO:0000313" key="4">
    <source>
        <dbReference type="Proteomes" id="UP001370758"/>
    </source>
</evidence>
<sequence>MAREKAEDYTIGWICALPLELAAATAVLDEHHEQPENLRRGANDDNTYAYGNIGCHNIVITCLPSGDYGVTAASNVVNKMKTTFPSIRIGLMVGIGGGAPMLPQNDIRLGDVVVSHPVPGFGGVLQYDFGKTVQAGKFVQHGVLDKPPRVFFKAVSKMKSEHLSAGYEYKFNGIVADVIEKRILSEEFNRPPSSSDRLFHADYDHPEENGSCDDCDATLSVNRQPRSGSNARVHYGLIASGNQVMKHGATRDRLAREKGVLCFEMEAAGLMDELPSLVIRGICDYCDSHKNKKWQHYAALVAAAFAKELLSEVPAQGKGCHLEPVSTDFKIPGLRMAKGACLDDYENQNEPECLPGTRVETLQQVETWASDMESKSQRVFWMYGMAGTGKSTISRTVARSLQTDHRLGGSFFFKRGEADRSTGFLFFATLAVQLAKSLRGSMASSIRAELEREPRIPELALEEQFRKLIFDPLSEFKASKFDRAFRGADGKNDPRCDLENQKEDLKPMRVLVVDALDECGKKEDIEVIIKQFAKLKDLTKVDIRVFLTSRPDLPITSSFQKLADETYKDLILHQVPGVEHDISLFLRTELSRIAQERNLPQEWPGTDTFEKLVEMSTPLFIYAATVCRFVGDENWNPDERVRIISEYEPKWGVSILDKTYLPILEQLLANQREEEKEIFAKEFKEVVGAIICLEDPVPVGTLAQLLSLSEGTIIPGSDCFVRSLIYRTTLKSRSESFTNHFTTFSSLEISI</sequence>
<dbReference type="AlphaFoldDB" id="A0AAV9WMC6"/>
<dbReference type="InterPro" id="IPR056884">
    <property type="entry name" value="NPHP3-like_N"/>
</dbReference>
<dbReference type="InterPro" id="IPR027417">
    <property type="entry name" value="P-loop_NTPase"/>
</dbReference>
<evidence type="ECO:0000256" key="1">
    <source>
        <dbReference type="ARBA" id="ARBA00022737"/>
    </source>
</evidence>
<organism evidence="3 4">
    <name type="scientific">Arthrobotrys musiformis</name>
    <dbReference type="NCBI Taxonomy" id="47236"/>
    <lineage>
        <taxon>Eukaryota</taxon>
        <taxon>Fungi</taxon>
        <taxon>Dikarya</taxon>
        <taxon>Ascomycota</taxon>
        <taxon>Pezizomycotina</taxon>
        <taxon>Orbiliomycetes</taxon>
        <taxon>Orbiliales</taxon>
        <taxon>Orbiliaceae</taxon>
        <taxon>Arthrobotrys</taxon>
    </lineage>
</organism>
<dbReference type="PANTHER" id="PTHR46082">
    <property type="entry name" value="ATP/GTP-BINDING PROTEIN-RELATED"/>
    <property type="match status" value="1"/>
</dbReference>